<organism evidence="1 2">
    <name type="scientific">Mytilus galloprovincialis</name>
    <name type="common">Mediterranean mussel</name>
    <dbReference type="NCBI Taxonomy" id="29158"/>
    <lineage>
        <taxon>Eukaryota</taxon>
        <taxon>Metazoa</taxon>
        <taxon>Spiralia</taxon>
        <taxon>Lophotrochozoa</taxon>
        <taxon>Mollusca</taxon>
        <taxon>Bivalvia</taxon>
        <taxon>Autobranchia</taxon>
        <taxon>Pteriomorphia</taxon>
        <taxon>Mytilida</taxon>
        <taxon>Mytiloidea</taxon>
        <taxon>Mytilidae</taxon>
        <taxon>Mytilinae</taxon>
        <taxon>Mytilus</taxon>
    </lineage>
</organism>
<gene>
    <name evidence="1" type="ORF">MGAL_10B021660</name>
</gene>
<protein>
    <submittedName>
        <fullName evidence="1">Uncharacterized protein</fullName>
    </submittedName>
</protein>
<dbReference type="AlphaFoldDB" id="A0A8B6HAK0"/>
<accession>A0A8B6HAK0</accession>
<keyword evidence="2" id="KW-1185">Reference proteome</keyword>
<evidence type="ECO:0000313" key="1">
    <source>
        <dbReference type="EMBL" id="VDI76965.1"/>
    </source>
</evidence>
<sequence>MALTRFAVKKESSHDALEKSSKGVVTNSRKKEPQRDITITELPLQVINSYRTNLCVVIKLFASKGGHLLLSDEAHEHSFQTIEVYENEINVKSETRNIKVFDITEIKKSEFILSFADETLIKRMDSKGSFRKFLDFSPLLPRALHITTSGHLLVGVREKGEAFLVKSKSCRQLIVMDLKGKTIHTYQFGKKKRKRLFSVFFPIATSSKDDIFLIDTETSEGHGLIAALSYPKHKMEVQWKQ</sequence>
<evidence type="ECO:0000313" key="2">
    <source>
        <dbReference type="Proteomes" id="UP000596742"/>
    </source>
</evidence>
<reference evidence="1" key="1">
    <citation type="submission" date="2018-11" db="EMBL/GenBank/DDBJ databases">
        <authorList>
            <person name="Alioto T."/>
            <person name="Alioto T."/>
        </authorList>
    </citation>
    <scope>NUCLEOTIDE SEQUENCE</scope>
</reference>
<proteinExistence type="predicted"/>
<name>A0A8B6HAK0_MYTGA</name>
<dbReference type="Proteomes" id="UP000596742">
    <property type="component" value="Unassembled WGS sequence"/>
</dbReference>
<dbReference type="EMBL" id="UYJE01009800">
    <property type="protein sequence ID" value="VDI76965.1"/>
    <property type="molecule type" value="Genomic_DNA"/>
</dbReference>
<comment type="caution">
    <text evidence="1">The sequence shown here is derived from an EMBL/GenBank/DDBJ whole genome shotgun (WGS) entry which is preliminary data.</text>
</comment>